<name>A0ABQ3YTG5_9ACTN</name>
<dbReference type="RefSeq" id="WP_203726472.1">
    <property type="nucleotide sequence ID" value="NZ_BAAATX010000003.1"/>
</dbReference>
<accession>A0ABQ3YTG5</accession>
<comment type="caution">
    <text evidence="2">The sequence shown here is derived from an EMBL/GenBank/DDBJ whole genome shotgun (WGS) entry which is preliminary data.</text>
</comment>
<dbReference type="Proteomes" id="UP000637628">
    <property type="component" value="Unassembled WGS sequence"/>
</dbReference>
<keyword evidence="3" id="KW-1185">Reference proteome</keyword>
<evidence type="ECO:0000313" key="2">
    <source>
        <dbReference type="EMBL" id="GIE00858.1"/>
    </source>
</evidence>
<dbReference type="SUPFAM" id="SSF160719">
    <property type="entry name" value="gpW/gp25-like"/>
    <property type="match status" value="1"/>
</dbReference>
<dbReference type="Pfam" id="PF04965">
    <property type="entry name" value="GPW_gp25"/>
    <property type="match status" value="1"/>
</dbReference>
<dbReference type="Gene3D" id="3.10.450.40">
    <property type="match status" value="1"/>
</dbReference>
<dbReference type="InterPro" id="IPR007048">
    <property type="entry name" value="IraD/Gp25-like"/>
</dbReference>
<dbReference type="EMBL" id="BOML01000019">
    <property type="protein sequence ID" value="GIE00858.1"/>
    <property type="molecule type" value="Genomic_DNA"/>
</dbReference>
<evidence type="ECO:0000313" key="3">
    <source>
        <dbReference type="Proteomes" id="UP000637628"/>
    </source>
</evidence>
<sequence length="135" mass="14941">MAGDDFIGNGWAFPAAINRNGSVRLVTGTEEVDAAIRMILSTVPGERVMRPEFGCAMWEQLFAPLTASTLGLIEQAVREALERWEPRIELQMVDADGEQSTGTVHITVSYRVKSTNDVRNLVFPFYTIPTEEPAP</sequence>
<gene>
    <name evidence="2" type="ORF">Adu01nite_22080</name>
</gene>
<reference evidence="2 3" key="1">
    <citation type="submission" date="2021-01" db="EMBL/GenBank/DDBJ databases">
        <title>Whole genome shotgun sequence of Actinoplanes durhamensis NBRC 14914.</title>
        <authorList>
            <person name="Komaki H."/>
            <person name="Tamura T."/>
        </authorList>
    </citation>
    <scope>NUCLEOTIDE SEQUENCE [LARGE SCALE GENOMIC DNA]</scope>
    <source>
        <strain evidence="2 3">NBRC 14914</strain>
    </source>
</reference>
<feature type="domain" description="IraD/Gp25-like" evidence="1">
    <location>
        <begin position="28"/>
        <end position="116"/>
    </location>
</feature>
<organism evidence="2 3">
    <name type="scientific">Paractinoplanes durhamensis</name>
    <dbReference type="NCBI Taxonomy" id="113563"/>
    <lineage>
        <taxon>Bacteria</taxon>
        <taxon>Bacillati</taxon>
        <taxon>Actinomycetota</taxon>
        <taxon>Actinomycetes</taxon>
        <taxon>Micromonosporales</taxon>
        <taxon>Micromonosporaceae</taxon>
        <taxon>Paractinoplanes</taxon>
    </lineage>
</organism>
<protein>
    <recommendedName>
        <fullName evidence="1">IraD/Gp25-like domain-containing protein</fullName>
    </recommendedName>
</protein>
<proteinExistence type="predicted"/>
<evidence type="ECO:0000259" key="1">
    <source>
        <dbReference type="Pfam" id="PF04965"/>
    </source>
</evidence>